<keyword evidence="2" id="KW-1185">Reference proteome</keyword>
<dbReference type="Proteomes" id="UP000789595">
    <property type="component" value="Unassembled WGS sequence"/>
</dbReference>
<gene>
    <name evidence="1" type="ORF">PECAL_3P24010</name>
</gene>
<sequence>ALRLPNNTPQGPRKRAAVLMGARTPPRCRRAARRRSRGRGRHAVRARRVSRAAFGSSPFAPAVRDAVRAAIRARVAPPYTGLAGWRPLWRNAREFFGARGRRRAWTSYQVLLCAVRTDWAARGRKKWAALSSCGL</sequence>
<organism evidence="1 2">
    <name type="scientific">Pelagomonas calceolata</name>
    <dbReference type="NCBI Taxonomy" id="35677"/>
    <lineage>
        <taxon>Eukaryota</taxon>
        <taxon>Sar</taxon>
        <taxon>Stramenopiles</taxon>
        <taxon>Ochrophyta</taxon>
        <taxon>Pelagophyceae</taxon>
        <taxon>Pelagomonadales</taxon>
        <taxon>Pelagomonadaceae</taxon>
        <taxon>Pelagomonas</taxon>
    </lineage>
</organism>
<feature type="non-terminal residue" evidence="1">
    <location>
        <position position="135"/>
    </location>
</feature>
<protein>
    <submittedName>
        <fullName evidence="1">Uncharacterized protein</fullName>
    </submittedName>
</protein>
<dbReference type="AlphaFoldDB" id="A0A8J2SL46"/>
<evidence type="ECO:0000313" key="2">
    <source>
        <dbReference type="Proteomes" id="UP000789595"/>
    </source>
</evidence>
<dbReference type="EMBL" id="CAKKNE010000003">
    <property type="protein sequence ID" value="CAH0372408.1"/>
    <property type="molecule type" value="Genomic_DNA"/>
</dbReference>
<proteinExistence type="predicted"/>
<comment type="caution">
    <text evidence="1">The sequence shown here is derived from an EMBL/GenBank/DDBJ whole genome shotgun (WGS) entry which is preliminary data.</text>
</comment>
<feature type="non-terminal residue" evidence="1">
    <location>
        <position position="1"/>
    </location>
</feature>
<evidence type="ECO:0000313" key="1">
    <source>
        <dbReference type="EMBL" id="CAH0372408.1"/>
    </source>
</evidence>
<reference evidence="1" key="1">
    <citation type="submission" date="2021-11" db="EMBL/GenBank/DDBJ databases">
        <authorList>
            <consortium name="Genoscope - CEA"/>
            <person name="William W."/>
        </authorList>
    </citation>
    <scope>NUCLEOTIDE SEQUENCE</scope>
</reference>
<name>A0A8J2SL46_9STRA</name>
<accession>A0A8J2SL46</accession>